<sequence>MKQLLLNFILCLAVLSTVYGQDLPVNTLTVKPVWINFHSPNNDNKDLFTDLNHAFEIGYSRHFGKLLSLSIPLRMGAANFPIYNEPTKTVDSYTRSQYYAGLDALLNLHFFRGKLVSPFVYAGIGGVSQNFDNGFVQAPVGLGVDFRINELFSIVAQSDYRFAFEDGYDNWQHAIGIRASILGKPKDSDRDGLADKDDMCPDVPGTLNGCPDTDADGIPDKDDKCPTLAGVADNMGCPSDKDHDGVYDVDDKCPDVAGTLKGCPDSDKDGVADKDDKCPTVAGIVMGCPDSDKDGVADKDDKCPNQPGLLPIAVVLKLKIKIKMV</sequence>
<evidence type="ECO:0000313" key="4">
    <source>
        <dbReference type="Proteomes" id="UP000808349"/>
    </source>
</evidence>
<dbReference type="InterPro" id="IPR028974">
    <property type="entry name" value="TSP_type-3_rpt"/>
</dbReference>
<evidence type="ECO:0000256" key="1">
    <source>
        <dbReference type="ARBA" id="ARBA00022729"/>
    </source>
</evidence>
<gene>
    <name evidence="3" type="ORF">IPO85_04520</name>
</gene>
<dbReference type="EMBL" id="JADKFW010000004">
    <property type="protein sequence ID" value="MBK9716773.1"/>
    <property type="molecule type" value="Genomic_DNA"/>
</dbReference>
<accession>A0A9D7XGJ5</accession>
<name>A0A9D7XGJ5_9BACT</name>
<evidence type="ECO:0000313" key="3">
    <source>
        <dbReference type="EMBL" id="MBK9716773.1"/>
    </source>
</evidence>
<feature type="chain" id="PRO_5039567058" evidence="2">
    <location>
        <begin position="21"/>
        <end position="325"/>
    </location>
</feature>
<dbReference type="Pfam" id="PF02412">
    <property type="entry name" value="TSP_3"/>
    <property type="match status" value="2"/>
</dbReference>
<keyword evidence="1 2" id="KW-0732">Signal</keyword>
<proteinExistence type="predicted"/>
<dbReference type="Gene3D" id="2.40.160.20">
    <property type="match status" value="1"/>
</dbReference>
<organism evidence="3 4">
    <name type="scientific">Candidatus Defluviibacterium haderslevense</name>
    <dbReference type="NCBI Taxonomy" id="2981993"/>
    <lineage>
        <taxon>Bacteria</taxon>
        <taxon>Pseudomonadati</taxon>
        <taxon>Bacteroidota</taxon>
        <taxon>Saprospiria</taxon>
        <taxon>Saprospirales</taxon>
        <taxon>Saprospiraceae</taxon>
        <taxon>Candidatus Defluviibacterium</taxon>
    </lineage>
</organism>
<protein>
    <submittedName>
        <fullName evidence="3">Thrombospondin type 3 repeat-containing protein</fullName>
    </submittedName>
</protein>
<reference evidence="3 4" key="1">
    <citation type="submission" date="2020-10" db="EMBL/GenBank/DDBJ databases">
        <title>Connecting structure to function with the recovery of over 1000 high-quality activated sludge metagenome-assembled genomes encoding full-length rRNA genes using long-read sequencing.</title>
        <authorList>
            <person name="Singleton C.M."/>
            <person name="Petriglieri F."/>
            <person name="Kristensen J.M."/>
            <person name="Kirkegaard R.H."/>
            <person name="Michaelsen T.Y."/>
            <person name="Andersen M.H."/>
            <person name="Karst S.M."/>
            <person name="Dueholm M.S."/>
            <person name="Nielsen P.H."/>
            <person name="Albertsen M."/>
        </authorList>
    </citation>
    <scope>NUCLEOTIDE SEQUENCE [LARGE SCALE GENOMIC DNA]</scope>
    <source>
        <strain evidence="3">Ribe_18-Q3-R11-54_BAT3C.373</strain>
    </source>
</reference>
<dbReference type="GO" id="GO:0007155">
    <property type="term" value="P:cell adhesion"/>
    <property type="evidence" value="ECO:0007669"/>
    <property type="project" value="InterPro"/>
</dbReference>
<dbReference type="Gene3D" id="4.10.1080.10">
    <property type="entry name" value="TSP type-3 repeat"/>
    <property type="match status" value="1"/>
</dbReference>
<dbReference type="InterPro" id="IPR003367">
    <property type="entry name" value="Thrombospondin_3-like_rpt"/>
</dbReference>
<dbReference type="AlphaFoldDB" id="A0A9D7XGJ5"/>
<dbReference type="SUPFAM" id="SSF103647">
    <property type="entry name" value="TSP type-3 repeat"/>
    <property type="match status" value="1"/>
</dbReference>
<feature type="signal peptide" evidence="2">
    <location>
        <begin position="1"/>
        <end position="20"/>
    </location>
</feature>
<dbReference type="GO" id="GO:0005509">
    <property type="term" value="F:calcium ion binding"/>
    <property type="evidence" value="ECO:0007669"/>
    <property type="project" value="InterPro"/>
</dbReference>
<comment type="caution">
    <text evidence="3">The sequence shown here is derived from an EMBL/GenBank/DDBJ whole genome shotgun (WGS) entry which is preliminary data.</text>
</comment>
<evidence type="ECO:0000256" key="2">
    <source>
        <dbReference type="SAM" id="SignalP"/>
    </source>
</evidence>
<dbReference type="Proteomes" id="UP000808349">
    <property type="component" value="Unassembled WGS sequence"/>
</dbReference>